<dbReference type="AlphaFoldDB" id="A0A937K0T3"/>
<proteinExistence type="predicted"/>
<dbReference type="EMBL" id="JAESIY010000005">
    <property type="protein sequence ID" value="MBL3656696.1"/>
    <property type="molecule type" value="Genomic_DNA"/>
</dbReference>
<reference evidence="1" key="1">
    <citation type="submission" date="2021-01" db="EMBL/GenBank/DDBJ databases">
        <title>Fulvivirga kasyanovii gen. nov., sp nov., a novel member of the phylum Bacteroidetes isolated from seawater in a mussel farm.</title>
        <authorList>
            <person name="Zhao L.-H."/>
            <person name="Wang Z.-J."/>
        </authorList>
    </citation>
    <scope>NUCLEOTIDE SEQUENCE</scope>
    <source>
        <strain evidence="1">2943</strain>
    </source>
</reference>
<gene>
    <name evidence="1" type="ORF">JL102_11180</name>
</gene>
<evidence type="ECO:0000313" key="1">
    <source>
        <dbReference type="EMBL" id="MBL3656696.1"/>
    </source>
</evidence>
<dbReference type="RefSeq" id="WP_202244480.1">
    <property type="nucleotide sequence ID" value="NZ_JAESIY010000005.1"/>
</dbReference>
<protein>
    <submittedName>
        <fullName evidence="1">Uncharacterized protein</fullName>
    </submittedName>
</protein>
<name>A0A937K0T3_9BACT</name>
<comment type="caution">
    <text evidence="1">The sequence shown here is derived from an EMBL/GenBank/DDBJ whole genome shotgun (WGS) entry which is preliminary data.</text>
</comment>
<accession>A0A937K0T3</accession>
<evidence type="ECO:0000313" key="2">
    <source>
        <dbReference type="Proteomes" id="UP000659388"/>
    </source>
</evidence>
<keyword evidence="2" id="KW-1185">Reference proteome</keyword>
<organism evidence="1 2">
    <name type="scientific">Fulvivirga sediminis</name>
    <dbReference type="NCBI Taxonomy" id="2803949"/>
    <lineage>
        <taxon>Bacteria</taxon>
        <taxon>Pseudomonadati</taxon>
        <taxon>Bacteroidota</taxon>
        <taxon>Cytophagia</taxon>
        <taxon>Cytophagales</taxon>
        <taxon>Fulvivirgaceae</taxon>
        <taxon>Fulvivirga</taxon>
    </lineage>
</organism>
<dbReference type="Proteomes" id="UP000659388">
    <property type="component" value="Unassembled WGS sequence"/>
</dbReference>
<sequence>MKALIRIQFVFLMILCFGSCKPPKEDRVQSFVSALNNLELLKAQNMMSDRFIYTDSNGKKFSKTEYLELIDSLMSLNTSYNINSIHYEDSVVKTKEKVTNLLDSILEVNPKIIQCVTYTLDEDRISKITMDSLINKNEYEESLNSNYIPFEFWVDDNYNVSGSSEIFKSLKKYLAEYSSMPPVERKNYRSYAYLQGTYISNDNRFYKKLEFKGRTTVVVIDAIFGLKYPTSYVLDNDFIRIQTDKSDLLLEIKDSNTLLGEGYAKGTYHRD</sequence>